<accession>A0A6J4EFS3</accession>
<proteinExistence type="predicted"/>
<dbReference type="EMBL" id="LC553734">
    <property type="protein sequence ID" value="BCG45005.1"/>
    <property type="molecule type" value="Genomic_DNA"/>
</dbReference>
<keyword evidence="2" id="KW-1185">Reference proteome</keyword>
<sequence length="74" mass="8261">MIWVHTYKIGKKTVDRIHYDEAEAQASLAVLGGKVKNYIEADKTTKGVPVLEYLGTNNPVTAMTVINSKQREIL</sequence>
<dbReference type="GeneID" id="77949279"/>
<reference evidence="1 2" key="1">
    <citation type="submission" date="2020-06" db="EMBL/GenBank/DDBJ databases">
        <title>Complete Genome Sequence of the phage EK010 isolated from swine sewage.</title>
        <authorList>
            <person name="Shahin K."/>
            <person name="Bao H."/>
            <person name="Soleimani-Delfan A."/>
            <person name="Wang R."/>
        </authorList>
    </citation>
    <scope>NUCLEOTIDE SEQUENCE [LARGE SCALE GENOMIC DNA]</scope>
</reference>
<protein>
    <submittedName>
        <fullName evidence="1">Uncharacterized protein</fullName>
    </submittedName>
</protein>
<dbReference type="KEGG" id="vg:77949279"/>
<name>A0A6J4EFS3_9CAUD</name>
<evidence type="ECO:0000313" key="1">
    <source>
        <dbReference type="EMBL" id="BCG45005.1"/>
    </source>
</evidence>
<dbReference type="RefSeq" id="YP_010672989.1">
    <property type="nucleotide sequence ID" value="NC_070981.1"/>
</dbReference>
<dbReference type="Proteomes" id="UP000505302">
    <property type="component" value="Segment"/>
</dbReference>
<evidence type="ECO:0000313" key="2">
    <source>
        <dbReference type="Proteomes" id="UP000505302"/>
    </source>
</evidence>
<organism evidence="1 2">
    <name type="scientific">Escherichia phage EK010</name>
    <dbReference type="NCBI Taxonomy" id="2742112"/>
    <lineage>
        <taxon>Viruses</taxon>
        <taxon>Duplodnaviria</taxon>
        <taxon>Heunggongvirae</taxon>
        <taxon>Uroviricota</taxon>
        <taxon>Caudoviricetes</taxon>
        <taxon>Mktvariviridae</taxon>
        <taxon>Gordonclarkvirinae</taxon>
        <taxon>Suseptimavirus</taxon>
        <taxon>Suseptimavirus EK010</taxon>
    </lineage>
</organism>